<feature type="transmembrane region" description="Helical" evidence="1">
    <location>
        <begin position="141"/>
        <end position="162"/>
    </location>
</feature>
<dbReference type="InterPro" id="IPR005804">
    <property type="entry name" value="FA_desaturase_dom"/>
</dbReference>
<keyword evidence="1" id="KW-1133">Transmembrane helix</keyword>
<dbReference type="Proteomes" id="UP000708208">
    <property type="component" value="Unassembled WGS sequence"/>
</dbReference>
<dbReference type="OrthoDB" id="1461976at2759"/>
<reference evidence="3" key="1">
    <citation type="submission" date="2021-06" db="EMBL/GenBank/DDBJ databases">
        <authorList>
            <person name="Hodson N. C."/>
            <person name="Mongue J. A."/>
            <person name="Jaron S. K."/>
        </authorList>
    </citation>
    <scope>NUCLEOTIDE SEQUENCE</scope>
</reference>
<proteinExistence type="predicted"/>
<dbReference type="PANTHER" id="PTHR32100">
    <property type="entry name" value="OMEGA-6 FATTY ACID DESATURASE, CHLOROPLASTIC"/>
    <property type="match status" value="1"/>
</dbReference>
<evidence type="ECO:0000313" key="3">
    <source>
        <dbReference type="EMBL" id="CAG7721746.1"/>
    </source>
</evidence>
<dbReference type="Pfam" id="PF00487">
    <property type="entry name" value="FA_desaturase"/>
    <property type="match status" value="1"/>
</dbReference>
<keyword evidence="1" id="KW-0472">Membrane</keyword>
<evidence type="ECO:0000259" key="2">
    <source>
        <dbReference type="Pfam" id="PF00487"/>
    </source>
</evidence>
<dbReference type="AlphaFoldDB" id="A0A8J2JK02"/>
<comment type="caution">
    <text evidence="3">The sequence shown here is derived from an EMBL/GenBank/DDBJ whole genome shotgun (WGS) entry which is preliminary data.</text>
</comment>
<keyword evidence="4" id="KW-1185">Reference proteome</keyword>
<dbReference type="CDD" id="cd03507">
    <property type="entry name" value="Delta12-FADS-like"/>
    <property type="match status" value="1"/>
</dbReference>
<feature type="transmembrane region" description="Helical" evidence="1">
    <location>
        <begin position="289"/>
        <end position="308"/>
    </location>
</feature>
<keyword evidence="1" id="KW-0812">Transmembrane</keyword>
<feature type="transmembrane region" description="Helical" evidence="1">
    <location>
        <begin position="115"/>
        <end position="135"/>
    </location>
</feature>
<gene>
    <name evidence="3" type="ORF">AFUS01_LOCUS10940</name>
</gene>
<feature type="transmembrane region" description="Helical" evidence="1">
    <location>
        <begin position="240"/>
        <end position="258"/>
    </location>
</feature>
<protein>
    <recommendedName>
        <fullName evidence="2">Fatty acid desaturase domain-containing protein</fullName>
    </recommendedName>
</protein>
<name>A0A8J2JK02_9HEXA</name>
<sequence>MFNIPSLNSGGNLELWVLHSSPFTLQSDEPAPPLLQEHLIKSKGTKRINGLKMAGSNSVPEGVNQHKPEDYGYKKVPGTPAPIPLERPPFSLKEIRDSIPPRCFERSLLKSFMHLGFNIVICLALFYASTLINYFPIYIRLFLWPAYWFVQGAYLTGIWVIAHECGHQAFSDHQIVNDTVGLVMHSLLLVPYHSWKNTHRRHHLNTGSCENDEVFVPPGRARVEESLITEMMIESPMYNFSRMMIMLTAGWMPAYLLFNATGPEKYIGKNVNHFSPTAVMFLPKQYNDIVVSDVGFFTVLGGLIWLGMNYGFANVVFYYVIPYMVCNYHLVLITFLQHTDTYVPHFRGEEWSWLRGALCTVDRSFGSWLDGVFHHISDTHVCHHLFPTMPFYHAEEATEAISKVLGKYRMKDDTPIWKALWRSYTNCKFVEDNDTIVFYKKNLKQL</sequence>
<evidence type="ECO:0000256" key="1">
    <source>
        <dbReference type="SAM" id="Phobius"/>
    </source>
</evidence>
<dbReference type="EMBL" id="CAJVCH010082469">
    <property type="protein sequence ID" value="CAG7721746.1"/>
    <property type="molecule type" value="Genomic_DNA"/>
</dbReference>
<dbReference type="InterPro" id="IPR012171">
    <property type="entry name" value="Fatty_acid_desaturase"/>
</dbReference>
<feature type="transmembrane region" description="Helical" evidence="1">
    <location>
        <begin position="315"/>
        <end position="336"/>
    </location>
</feature>
<evidence type="ECO:0000313" key="4">
    <source>
        <dbReference type="Proteomes" id="UP000708208"/>
    </source>
</evidence>
<dbReference type="GO" id="GO:0016491">
    <property type="term" value="F:oxidoreductase activity"/>
    <property type="evidence" value="ECO:0007669"/>
    <property type="project" value="InterPro"/>
</dbReference>
<dbReference type="GO" id="GO:0006629">
    <property type="term" value="P:lipid metabolic process"/>
    <property type="evidence" value="ECO:0007669"/>
    <property type="project" value="InterPro"/>
</dbReference>
<feature type="domain" description="Fatty acid desaturase" evidence="2">
    <location>
        <begin position="143"/>
        <end position="410"/>
    </location>
</feature>
<organism evidence="3 4">
    <name type="scientific">Allacma fusca</name>
    <dbReference type="NCBI Taxonomy" id="39272"/>
    <lineage>
        <taxon>Eukaryota</taxon>
        <taxon>Metazoa</taxon>
        <taxon>Ecdysozoa</taxon>
        <taxon>Arthropoda</taxon>
        <taxon>Hexapoda</taxon>
        <taxon>Collembola</taxon>
        <taxon>Symphypleona</taxon>
        <taxon>Sminthuridae</taxon>
        <taxon>Allacma</taxon>
    </lineage>
</organism>
<accession>A0A8J2JK02</accession>